<dbReference type="Gene3D" id="1.10.630.10">
    <property type="entry name" value="Cytochrome P450"/>
    <property type="match status" value="1"/>
</dbReference>
<evidence type="ECO:0000256" key="4">
    <source>
        <dbReference type="ARBA" id="ARBA00023004"/>
    </source>
</evidence>
<reference evidence="7 8" key="1">
    <citation type="submission" date="2018-06" db="EMBL/GenBank/DDBJ databases">
        <title>Comparative genomics reveals the genomic features of Rhizophagus irregularis, R. cerebriforme, R. diaphanum and Gigaspora rosea, and their symbiotic lifestyle signature.</title>
        <authorList>
            <person name="Morin E."/>
            <person name="San Clemente H."/>
            <person name="Chen E.C.H."/>
            <person name="De La Providencia I."/>
            <person name="Hainaut M."/>
            <person name="Kuo A."/>
            <person name="Kohler A."/>
            <person name="Murat C."/>
            <person name="Tang N."/>
            <person name="Roy S."/>
            <person name="Loubradou J."/>
            <person name="Henrissat B."/>
            <person name="Grigoriev I.V."/>
            <person name="Corradi N."/>
            <person name="Roux C."/>
            <person name="Martin F.M."/>
        </authorList>
    </citation>
    <scope>NUCLEOTIDE SEQUENCE [LARGE SCALE GENOMIC DNA]</scope>
    <source>
        <strain evidence="7 8">DAOM 194757</strain>
    </source>
</reference>
<dbReference type="AlphaFoldDB" id="A0A397TTV8"/>
<comment type="caution">
    <text evidence="7">The sequence shown here is derived from an EMBL/GenBank/DDBJ whole genome shotgun (WGS) entry which is preliminary data.</text>
</comment>
<name>A0A397TTV8_9GLOM</name>
<evidence type="ECO:0000313" key="7">
    <source>
        <dbReference type="EMBL" id="RIB00107.1"/>
    </source>
</evidence>
<dbReference type="PRINTS" id="PR00465">
    <property type="entry name" value="EP450IV"/>
</dbReference>
<dbReference type="InterPro" id="IPR001128">
    <property type="entry name" value="Cyt_P450"/>
</dbReference>
<organism evidence="7 8">
    <name type="scientific">Gigaspora rosea</name>
    <dbReference type="NCBI Taxonomy" id="44941"/>
    <lineage>
        <taxon>Eukaryota</taxon>
        <taxon>Fungi</taxon>
        <taxon>Fungi incertae sedis</taxon>
        <taxon>Mucoromycota</taxon>
        <taxon>Glomeromycotina</taxon>
        <taxon>Glomeromycetes</taxon>
        <taxon>Diversisporales</taxon>
        <taxon>Gigasporaceae</taxon>
        <taxon>Gigaspora</taxon>
    </lineage>
</organism>
<feature type="binding site" description="axial binding residue" evidence="5">
    <location>
        <position position="19"/>
    </location>
    <ligand>
        <name>heme</name>
        <dbReference type="ChEBI" id="CHEBI:30413"/>
    </ligand>
    <ligandPart>
        <name>Fe</name>
        <dbReference type="ChEBI" id="CHEBI:18248"/>
    </ligandPart>
</feature>
<dbReference type="GO" id="GO:0020037">
    <property type="term" value="F:heme binding"/>
    <property type="evidence" value="ECO:0007669"/>
    <property type="project" value="InterPro"/>
</dbReference>
<gene>
    <name evidence="7" type="ORF">C2G38_1994680</name>
</gene>
<dbReference type="Proteomes" id="UP000266673">
    <property type="component" value="Unassembled WGS sequence"/>
</dbReference>
<evidence type="ECO:0000256" key="3">
    <source>
        <dbReference type="ARBA" id="ARBA00022723"/>
    </source>
</evidence>
<comment type="cofactor">
    <cofactor evidence="1 5">
        <name>heme</name>
        <dbReference type="ChEBI" id="CHEBI:30413"/>
    </cofactor>
</comment>
<proteinExistence type="inferred from homology"/>
<keyword evidence="5 6" id="KW-0349">Heme</keyword>
<evidence type="ECO:0000313" key="8">
    <source>
        <dbReference type="Proteomes" id="UP000266673"/>
    </source>
</evidence>
<dbReference type="GO" id="GO:0005506">
    <property type="term" value="F:iron ion binding"/>
    <property type="evidence" value="ECO:0007669"/>
    <property type="project" value="InterPro"/>
</dbReference>
<dbReference type="OrthoDB" id="1844152at2759"/>
<keyword evidence="3 5" id="KW-0479">Metal-binding</keyword>
<keyword evidence="4 5" id="KW-0408">Iron</keyword>
<evidence type="ECO:0000256" key="5">
    <source>
        <dbReference type="PIRSR" id="PIRSR602403-1"/>
    </source>
</evidence>
<evidence type="ECO:0000256" key="1">
    <source>
        <dbReference type="ARBA" id="ARBA00001971"/>
    </source>
</evidence>
<dbReference type="PANTHER" id="PTHR46206:SF7">
    <property type="entry name" value="P450, PUTATIVE (EUROFUNG)-RELATED"/>
    <property type="match status" value="1"/>
</dbReference>
<dbReference type="InterPro" id="IPR017972">
    <property type="entry name" value="Cyt_P450_CS"/>
</dbReference>
<dbReference type="InterPro" id="IPR002403">
    <property type="entry name" value="Cyt_P450_E_grp-IV"/>
</dbReference>
<dbReference type="Pfam" id="PF00067">
    <property type="entry name" value="p450"/>
    <property type="match status" value="1"/>
</dbReference>
<feature type="non-terminal residue" evidence="7">
    <location>
        <position position="1"/>
    </location>
</feature>
<dbReference type="PROSITE" id="PS00086">
    <property type="entry name" value="CYTOCHROME_P450"/>
    <property type="match status" value="1"/>
</dbReference>
<dbReference type="GO" id="GO:0004497">
    <property type="term" value="F:monooxygenase activity"/>
    <property type="evidence" value="ECO:0007669"/>
    <property type="project" value="UniProtKB-KW"/>
</dbReference>
<keyword evidence="6" id="KW-0560">Oxidoreductase</keyword>
<comment type="similarity">
    <text evidence="2 6">Belongs to the cytochrome P450 family.</text>
</comment>
<evidence type="ECO:0008006" key="9">
    <source>
        <dbReference type="Google" id="ProtNLM"/>
    </source>
</evidence>
<dbReference type="EMBL" id="QKWP01005281">
    <property type="protein sequence ID" value="RIB00107.1"/>
    <property type="molecule type" value="Genomic_DNA"/>
</dbReference>
<evidence type="ECO:0000256" key="6">
    <source>
        <dbReference type="RuleBase" id="RU000461"/>
    </source>
</evidence>
<dbReference type="STRING" id="44941.A0A397TTV8"/>
<keyword evidence="8" id="KW-1185">Reference proteome</keyword>
<dbReference type="GO" id="GO:0016705">
    <property type="term" value="F:oxidoreductase activity, acting on paired donors, with incorporation or reduction of molecular oxygen"/>
    <property type="evidence" value="ECO:0007669"/>
    <property type="project" value="InterPro"/>
</dbReference>
<dbReference type="SUPFAM" id="SSF48264">
    <property type="entry name" value="Cytochrome P450"/>
    <property type="match status" value="1"/>
</dbReference>
<accession>A0A397TTV8</accession>
<keyword evidence="6" id="KW-0503">Monooxygenase</keyword>
<protein>
    <recommendedName>
        <fullName evidence="9">Cytochrome P450</fullName>
    </recommendedName>
</protein>
<dbReference type="PANTHER" id="PTHR46206">
    <property type="entry name" value="CYTOCHROME P450"/>
    <property type="match status" value="1"/>
</dbReference>
<dbReference type="InterPro" id="IPR036396">
    <property type="entry name" value="Cyt_P450_sf"/>
</dbReference>
<evidence type="ECO:0000256" key="2">
    <source>
        <dbReference type="ARBA" id="ARBA00010617"/>
    </source>
</evidence>
<sequence>PATKVDRSFVTFGGGKHACPGRFFAVNEIKICLHKLILKYNIKTESGKIVSPIKIFTYKLPPIAGLIFENRN</sequence>